<dbReference type="PANTHER" id="PTHR35526:SF3">
    <property type="entry name" value="ANTI-SIGMA-F FACTOR RSBW"/>
    <property type="match status" value="1"/>
</dbReference>
<organism evidence="3 4">
    <name type="scientific">Chloroherpeton thalassium (strain ATCC 35110 / GB-78)</name>
    <dbReference type="NCBI Taxonomy" id="517418"/>
    <lineage>
        <taxon>Bacteria</taxon>
        <taxon>Pseudomonadati</taxon>
        <taxon>Chlorobiota</taxon>
        <taxon>Chlorobiia</taxon>
        <taxon>Chlorobiales</taxon>
        <taxon>Chloroherpetonaceae</taxon>
        <taxon>Chloroherpeton</taxon>
    </lineage>
</organism>
<dbReference type="Pfam" id="PF13581">
    <property type="entry name" value="HATPase_c_2"/>
    <property type="match status" value="1"/>
</dbReference>
<gene>
    <name evidence="3" type="ordered locus">Ctha_0225</name>
</gene>
<dbReference type="KEGG" id="cts:Ctha_0225"/>
<dbReference type="HOGENOM" id="CLU_090336_24_2_10"/>
<accession>B3QTF0</accession>
<protein>
    <submittedName>
        <fullName evidence="3">Putative anti-sigma regulatory factor, serine/threonine protein kinase</fullName>
    </submittedName>
</protein>
<dbReference type="CDD" id="cd16936">
    <property type="entry name" value="HATPase_RsbW-like"/>
    <property type="match status" value="1"/>
</dbReference>
<dbReference type="InterPro" id="IPR036890">
    <property type="entry name" value="HATPase_C_sf"/>
</dbReference>
<keyword evidence="3" id="KW-0808">Transferase</keyword>
<evidence type="ECO:0000259" key="2">
    <source>
        <dbReference type="Pfam" id="PF13581"/>
    </source>
</evidence>
<dbReference type="GO" id="GO:0004674">
    <property type="term" value="F:protein serine/threonine kinase activity"/>
    <property type="evidence" value="ECO:0007669"/>
    <property type="project" value="UniProtKB-KW"/>
</dbReference>
<dbReference type="OrthoDB" id="9792240at2"/>
<dbReference type="Proteomes" id="UP000001208">
    <property type="component" value="Chromosome"/>
</dbReference>
<dbReference type="InterPro" id="IPR003594">
    <property type="entry name" value="HATPase_dom"/>
</dbReference>
<proteinExistence type="predicted"/>
<dbReference type="SUPFAM" id="SSF55874">
    <property type="entry name" value="ATPase domain of HSP90 chaperone/DNA topoisomerase II/histidine kinase"/>
    <property type="match status" value="1"/>
</dbReference>
<dbReference type="EMBL" id="CP001100">
    <property type="protein sequence ID" value="ACF12696.1"/>
    <property type="molecule type" value="Genomic_DNA"/>
</dbReference>
<dbReference type="Gene3D" id="3.30.565.10">
    <property type="entry name" value="Histidine kinase-like ATPase, C-terminal domain"/>
    <property type="match status" value="1"/>
</dbReference>
<sequence length="147" mass="16642">MKMNEMKEKITVTSNLEDLYLVRCFIGNAACRAGFGESETWKIILAVDEACSNVIRHAYNGKTDRNFEITVEFDDNRFVVHIDDAGSGYDLRNHRAPNLQDCIAKRKAGGLGIRIIKELVDEIDYQQVDNRNKLTLTKHLPLEAANA</sequence>
<keyword evidence="1 3" id="KW-0723">Serine/threonine-protein kinase</keyword>
<dbReference type="AlphaFoldDB" id="B3QTF0"/>
<keyword evidence="4" id="KW-1185">Reference proteome</keyword>
<dbReference type="InterPro" id="IPR050267">
    <property type="entry name" value="Anti-sigma-factor_SerPK"/>
</dbReference>
<reference evidence="3 4" key="1">
    <citation type="submission" date="2008-06" db="EMBL/GenBank/DDBJ databases">
        <title>Complete sequence of Chloroherpeton thalassium ATCC 35110.</title>
        <authorList>
            <consortium name="US DOE Joint Genome Institute"/>
            <person name="Lucas S."/>
            <person name="Copeland A."/>
            <person name="Lapidus A."/>
            <person name="Glavina del Rio T."/>
            <person name="Dalin E."/>
            <person name="Tice H."/>
            <person name="Bruce D."/>
            <person name="Goodwin L."/>
            <person name="Pitluck S."/>
            <person name="Schmutz J."/>
            <person name="Larimer F."/>
            <person name="Land M."/>
            <person name="Hauser L."/>
            <person name="Kyrpides N."/>
            <person name="Mikhailova N."/>
            <person name="Liu Z."/>
            <person name="Li T."/>
            <person name="Zhao F."/>
            <person name="Overmann J."/>
            <person name="Bryant D.A."/>
            <person name="Richardson P."/>
        </authorList>
    </citation>
    <scope>NUCLEOTIDE SEQUENCE [LARGE SCALE GENOMIC DNA]</scope>
    <source>
        <strain evidence="4">ATCC 35110 / GB-78</strain>
    </source>
</reference>
<evidence type="ECO:0000313" key="3">
    <source>
        <dbReference type="EMBL" id="ACF12696.1"/>
    </source>
</evidence>
<dbReference type="eggNOG" id="COG2172">
    <property type="taxonomic scope" value="Bacteria"/>
</dbReference>
<feature type="domain" description="Histidine kinase/HSP90-like ATPase" evidence="2">
    <location>
        <begin position="13"/>
        <end position="138"/>
    </location>
</feature>
<keyword evidence="3" id="KW-0418">Kinase</keyword>
<evidence type="ECO:0000256" key="1">
    <source>
        <dbReference type="ARBA" id="ARBA00022527"/>
    </source>
</evidence>
<name>B3QTF0_CHLT3</name>
<evidence type="ECO:0000313" key="4">
    <source>
        <dbReference type="Proteomes" id="UP000001208"/>
    </source>
</evidence>
<dbReference type="PANTHER" id="PTHR35526">
    <property type="entry name" value="ANTI-SIGMA-F FACTOR RSBW-RELATED"/>
    <property type="match status" value="1"/>
</dbReference>
<dbReference type="STRING" id="517418.Ctha_0225"/>